<name>G4Q556_ACIIR</name>
<evidence type="ECO:0000256" key="5">
    <source>
        <dbReference type="ARBA" id="ARBA00022989"/>
    </source>
</evidence>
<evidence type="ECO:0000256" key="6">
    <source>
        <dbReference type="ARBA" id="ARBA00023136"/>
    </source>
</evidence>
<feature type="transmembrane region" description="Helical" evidence="8">
    <location>
        <begin position="21"/>
        <end position="44"/>
    </location>
</feature>
<keyword evidence="7" id="KW-0813">Transport</keyword>
<dbReference type="InParanoid" id="G4Q556"/>
<organism evidence="9 10">
    <name type="scientific">Acidaminococcus intestini (strain RyC-MR95)</name>
    <dbReference type="NCBI Taxonomy" id="568816"/>
    <lineage>
        <taxon>Bacteria</taxon>
        <taxon>Bacillati</taxon>
        <taxon>Bacillota</taxon>
        <taxon>Negativicutes</taxon>
        <taxon>Acidaminococcales</taxon>
        <taxon>Acidaminococcaceae</taxon>
        <taxon>Acidaminococcus</taxon>
    </lineage>
</organism>
<evidence type="ECO:0000256" key="4">
    <source>
        <dbReference type="ARBA" id="ARBA00022692"/>
    </source>
</evidence>
<dbReference type="PANTHER" id="PTHR30558">
    <property type="entry name" value="EXBD MEMBRANE COMPONENT OF PMF-DRIVEN MACROMOLECULE IMPORT SYSTEM"/>
    <property type="match status" value="1"/>
</dbReference>
<keyword evidence="5 8" id="KW-1133">Transmembrane helix</keyword>
<gene>
    <name evidence="9" type="ordered locus">Acin_0806</name>
</gene>
<dbReference type="Pfam" id="PF02472">
    <property type="entry name" value="ExbD"/>
    <property type="match status" value="1"/>
</dbReference>
<keyword evidence="7" id="KW-0653">Protein transport</keyword>
<dbReference type="Proteomes" id="UP000007093">
    <property type="component" value="Chromosome"/>
</dbReference>
<evidence type="ECO:0000313" key="9">
    <source>
        <dbReference type="EMBL" id="AEQ22038.1"/>
    </source>
</evidence>
<dbReference type="InterPro" id="IPR003400">
    <property type="entry name" value="ExbD"/>
</dbReference>
<comment type="similarity">
    <text evidence="2 7">Belongs to the ExbD/TolR family.</text>
</comment>
<dbReference type="PATRIC" id="fig|568816.4.peg.780"/>
<keyword evidence="4 7" id="KW-0812">Transmembrane</keyword>
<dbReference type="HOGENOM" id="CLU_085305_3_2_9"/>
<dbReference type="GO" id="GO:0022857">
    <property type="term" value="F:transmembrane transporter activity"/>
    <property type="evidence" value="ECO:0007669"/>
    <property type="project" value="InterPro"/>
</dbReference>
<comment type="subcellular location">
    <subcellularLocation>
        <location evidence="1">Cell membrane</location>
        <topology evidence="1">Single-pass membrane protein</topology>
    </subcellularLocation>
    <subcellularLocation>
        <location evidence="7">Cell membrane</location>
        <topology evidence="7">Single-pass type II membrane protein</topology>
    </subcellularLocation>
</comment>
<evidence type="ECO:0000313" key="10">
    <source>
        <dbReference type="Proteomes" id="UP000007093"/>
    </source>
</evidence>
<proteinExistence type="inferred from homology"/>
<dbReference type="EMBL" id="CP003058">
    <property type="protein sequence ID" value="AEQ22038.1"/>
    <property type="molecule type" value="Genomic_DNA"/>
</dbReference>
<dbReference type="Gene3D" id="3.30.420.270">
    <property type="match status" value="1"/>
</dbReference>
<reference evidence="9 10" key="1">
    <citation type="journal article" date="2011" name="J. Bacteriol.">
        <title>Complete genome sequence of Acidaminococcus intestini RYC-MR95, a Gram-negative bacterium from the phylum Firmicutes.</title>
        <authorList>
            <person name="D'Auria G."/>
            <person name="Galan J.C."/>
            <person name="Rodriguez-Alcayna M."/>
            <person name="Moya A."/>
            <person name="Baquero F."/>
            <person name="Latorre A."/>
        </authorList>
    </citation>
    <scope>NUCLEOTIDE SEQUENCE [LARGE SCALE GENOMIC DNA]</scope>
    <source>
        <strain evidence="9 10">RyC-MR95</strain>
    </source>
</reference>
<evidence type="ECO:0000256" key="1">
    <source>
        <dbReference type="ARBA" id="ARBA00004162"/>
    </source>
</evidence>
<evidence type="ECO:0000256" key="3">
    <source>
        <dbReference type="ARBA" id="ARBA00022475"/>
    </source>
</evidence>
<keyword evidence="6 8" id="KW-0472">Membrane</keyword>
<accession>G4Q556</accession>
<evidence type="ECO:0000256" key="7">
    <source>
        <dbReference type="RuleBase" id="RU003879"/>
    </source>
</evidence>
<dbReference type="STRING" id="568816.Acin_0806"/>
<dbReference type="eggNOG" id="COG0848">
    <property type="taxonomic scope" value="Bacteria"/>
</dbReference>
<dbReference type="AlphaFoldDB" id="G4Q556"/>
<evidence type="ECO:0000256" key="2">
    <source>
        <dbReference type="ARBA" id="ARBA00005811"/>
    </source>
</evidence>
<evidence type="ECO:0000256" key="8">
    <source>
        <dbReference type="SAM" id="Phobius"/>
    </source>
</evidence>
<sequence length="146" mass="16505">MSLRAAKRGEVPMIRLKKRKNLSVGIMISPMIDMSFLLLVFFIVSTMNMNEVKTLPVKLPQASQVEVDTKSLYHVTVLPDGRLFLEDKPLTKEAFLLWGRKAVIKDRNVSVVVYGDGKTNYQKILDVLDLLKEAGITRVGMAAERR</sequence>
<dbReference type="GO" id="GO:0005886">
    <property type="term" value="C:plasma membrane"/>
    <property type="evidence" value="ECO:0007669"/>
    <property type="project" value="UniProtKB-SubCell"/>
</dbReference>
<keyword evidence="3" id="KW-1003">Cell membrane</keyword>
<protein>
    <submittedName>
        <fullName evidence="9">Biopolymer transporter exbD/tolR</fullName>
    </submittedName>
</protein>
<dbReference type="PANTHER" id="PTHR30558:SF3">
    <property type="entry name" value="BIOPOLYMER TRANSPORT PROTEIN EXBD-RELATED"/>
    <property type="match status" value="1"/>
</dbReference>
<keyword evidence="10" id="KW-1185">Reference proteome</keyword>
<dbReference type="KEGG" id="ain:Acin_0806"/>
<dbReference type="GO" id="GO:0015031">
    <property type="term" value="P:protein transport"/>
    <property type="evidence" value="ECO:0007669"/>
    <property type="project" value="UniProtKB-KW"/>
</dbReference>